<dbReference type="GO" id="GO:0071028">
    <property type="term" value="P:nuclear mRNA surveillance"/>
    <property type="evidence" value="ECO:0007669"/>
    <property type="project" value="TreeGrafter"/>
</dbReference>
<dbReference type="InterPro" id="IPR050080">
    <property type="entry name" value="RNase_PH"/>
</dbReference>
<evidence type="ECO:0000256" key="3">
    <source>
        <dbReference type="ARBA" id="ARBA00022552"/>
    </source>
</evidence>
<dbReference type="Pfam" id="PF01138">
    <property type="entry name" value="RNase_PH"/>
    <property type="match status" value="1"/>
</dbReference>
<dbReference type="InterPro" id="IPR027408">
    <property type="entry name" value="PNPase/RNase_PH_dom_sf"/>
</dbReference>
<dbReference type="OrthoDB" id="27298at2759"/>
<sequence length="202" mass="22160">MHALQFSNLSRADGSVIFSTGETVIQAAAYGPTEIKISKELYDKAAIEVIFNPKVGQSGCEERVIENFVRSSLEPMIIKELHPRSSITVIIQEMQNAGNLLACCVNAAYLAVLDAGIPLRGSIAAVSIDLSDDKLTPFNSSKEKEAQSCTVCITNEMKINGIKSSFFLTQETMEKCIKTAQSSAENIFKMYRDGCTKRYNSK</sequence>
<dbReference type="GO" id="GO:0000176">
    <property type="term" value="C:nuclear exosome (RNase complex)"/>
    <property type="evidence" value="ECO:0007669"/>
    <property type="project" value="TreeGrafter"/>
</dbReference>
<proteinExistence type="evidence at transcript level"/>
<evidence type="ECO:0000256" key="5">
    <source>
        <dbReference type="ARBA" id="ARBA00023242"/>
    </source>
</evidence>
<dbReference type="GO" id="GO:0071051">
    <property type="term" value="P:poly(A)-dependent snoRNA 3'-end processing"/>
    <property type="evidence" value="ECO:0007669"/>
    <property type="project" value="TreeGrafter"/>
</dbReference>
<dbReference type="CDD" id="cd11372">
    <property type="entry name" value="RNase_PH_RRP46"/>
    <property type="match status" value="1"/>
</dbReference>
<comment type="subcellular location">
    <subcellularLocation>
        <location evidence="1">Nucleus</location>
    </subcellularLocation>
</comment>
<dbReference type="SUPFAM" id="SSF55666">
    <property type="entry name" value="Ribonuclease PH domain 2-like"/>
    <property type="match status" value="1"/>
</dbReference>
<comment type="similarity">
    <text evidence="2">Belongs to the RNase PH family.</text>
</comment>
<name>A0A2L2YHD1_PARTP</name>
<dbReference type="PANTHER" id="PTHR11953">
    <property type="entry name" value="EXOSOME COMPLEX COMPONENT"/>
    <property type="match status" value="1"/>
</dbReference>
<keyword evidence="3" id="KW-0698">rRNA processing</keyword>
<feature type="domain" description="Exoribonuclease phosphorolytic" evidence="6">
    <location>
        <begin position="4"/>
        <end position="118"/>
    </location>
</feature>
<dbReference type="EMBL" id="IAAA01025338">
    <property type="protein sequence ID" value="LAA07447.1"/>
    <property type="molecule type" value="mRNA"/>
</dbReference>
<evidence type="ECO:0000256" key="4">
    <source>
        <dbReference type="ARBA" id="ARBA00022835"/>
    </source>
</evidence>
<dbReference type="GO" id="GO:0016075">
    <property type="term" value="P:rRNA catabolic process"/>
    <property type="evidence" value="ECO:0007669"/>
    <property type="project" value="TreeGrafter"/>
</dbReference>
<dbReference type="InterPro" id="IPR001247">
    <property type="entry name" value="ExoRNase_PH_dom1"/>
</dbReference>
<dbReference type="Gene3D" id="3.30.230.70">
    <property type="entry name" value="GHMP Kinase, N-terminal domain"/>
    <property type="match status" value="1"/>
</dbReference>
<accession>A0A2L2YHD1</accession>
<dbReference type="InterPro" id="IPR036345">
    <property type="entry name" value="ExoRNase_PH_dom2_sf"/>
</dbReference>
<dbReference type="GO" id="GO:0005730">
    <property type="term" value="C:nucleolus"/>
    <property type="evidence" value="ECO:0007669"/>
    <property type="project" value="TreeGrafter"/>
</dbReference>
<evidence type="ECO:0000259" key="6">
    <source>
        <dbReference type="Pfam" id="PF01138"/>
    </source>
</evidence>
<organism evidence="7">
    <name type="scientific">Parasteatoda tepidariorum</name>
    <name type="common">Common house spider</name>
    <name type="synonym">Achaearanea tepidariorum</name>
    <dbReference type="NCBI Taxonomy" id="114398"/>
    <lineage>
        <taxon>Eukaryota</taxon>
        <taxon>Metazoa</taxon>
        <taxon>Ecdysozoa</taxon>
        <taxon>Arthropoda</taxon>
        <taxon>Chelicerata</taxon>
        <taxon>Arachnida</taxon>
        <taxon>Araneae</taxon>
        <taxon>Araneomorphae</taxon>
        <taxon>Entelegynae</taxon>
        <taxon>Araneoidea</taxon>
        <taxon>Theridiidae</taxon>
        <taxon>Parasteatoda</taxon>
    </lineage>
</organism>
<reference evidence="7" key="1">
    <citation type="journal article" date="2016" name="Mol. Ecol. Resour.">
        <title>Evaluation of the impact of RNA preservation methods of spiders for de novo transcriptome assembly.</title>
        <authorList>
            <person name="Kono N."/>
            <person name="Nakamura H."/>
            <person name="Ito Y."/>
            <person name="Tomita M."/>
            <person name="Arakawa K."/>
        </authorList>
    </citation>
    <scope>NUCLEOTIDE SEQUENCE</scope>
    <source>
        <tissue evidence="7">Whole body</tissue>
    </source>
</reference>
<dbReference type="GO" id="GO:0000177">
    <property type="term" value="C:cytoplasmic exosome (RNase complex)"/>
    <property type="evidence" value="ECO:0007669"/>
    <property type="project" value="TreeGrafter"/>
</dbReference>
<dbReference type="SUPFAM" id="SSF54211">
    <property type="entry name" value="Ribosomal protein S5 domain 2-like"/>
    <property type="match status" value="1"/>
</dbReference>
<keyword evidence="5" id="KW-0539">Nucleus</keyword>
<dbReference type="InterPro" id="IPR020568">
    <property type="entry name" value="Ribosomal_Su5_D2-typ_SF"/>
</dbReference>
<dbReference type="GO" id="GO:0006364">
    <property type="term" value="P:rRNA processing"/>
    <property type="evidence" value="ECO:0007669"/>
    <property type="project" value="UniProtKB-KW"/>
</dbReference>
<evidence type="ECO:0000313" key="7">
    <source>
        <dbReference type="EMBL" id="LAA07447.1"/>
    </source>
</evidence>
<dbReference type="GO" id="GO:0034475">
    <property type="term" value="P:U4 snRNA 3'-end processing"/>
    <property type="evidence" value="ECO:0007669"/>
    <property type="project" value="TreeGrafter"/>
</dbReference>
<evidence type="ECO:0000256" key="2">
    <source>
        <dbReference type="ARBA" id="ARBA00006678"/>
    </source>
</evidence>
<dbReference type="AlphaFoldDB" id="A0A2L2YHD1"/>
<protein>
    <submittedName>
        <fullName evidence="7">Exosome complex component RRP46</fullName>
    </submittedName>
</protein>
<keyword evidence="4" id="KW-0271">Exosome</keyword>
<dbReference type="PANTHER" id="PTHR11953:SF1">
    <property type="entry name" value="EXOSOME COMPLEX COMPONENT RRP46"/>
    <property type="match status" value="1"/>
</dbReference>
<dbReference type="GO" id="GO:0003723">
    <property type="term" value="F:RNA binding"/>
    <property type="evidence" value="ECO:0007669"/>
    <property type="project" value="TreeGrafter"/>
</dbReference>
<evidence type="ECO:0000256" key="1">
    <source>
        <dbReference type="ARBA" id="ARBA00004123"/>
    </source>
</evidence>